<dbReference type="PANTHER" id="PTHR43649:SF16">
    <property type="entry name" value="SUGAR-BINDING LIPOPROTEIN"/>
    <property type="match status" value="1"/>
</dbReference>
<comment type="caution">
    <text evidence="2">The sequence shown here is derived from an EMBL/GenBank/DDBJ whole genome shotgun (WGS) entry which is preliminary data.</text>
</comment>
<reference evidence="2 3" key="1">
    <citation type="submission" date="2019-02" db="EMBL/GenBank/DDBJ databases">
        <title>Kribbella capetownensis sp. nov. and Kribbella speibonae sp. nov., isolated from soil.</title>
        <authorList>
            <person name="Curtis S.M."/>
            <person name="Norton I."/>
            <person name="Everest G.J."/>
            <person name="Meyers P.R."/>
        </authorList>
    </citation>
    <scope>NUCLEOTIDE SEQUENCE [LARGE SCALE GENOMIC DNA]</scope>
    <source>
        <strain evidence="2 3">DSM 27082</strain>
    </source>
</reference>
<dbReference type="OrthoDB" id="2644341at2"/>
<evidence type="ECO:0000313" key="3">
    <source>
        <dbReference type="Proteomes" id="UP000292695"/>
    </source>
</evidence>
<dbReference type="PROSITE" id="PS51257">
    <property type="entry name" value="PROKAR_LIPOPROTEIN"/>
    <property type="match status" value="1"/>
</dbReference>
<feature type="signal peptide" evidence="1">
    <location>
        <begin position="1"/>
        <end position="24"/>
    </location>
</feature>
<dbReference type="Pfam" id="PF01547">
    <property type="entry name" value="SBP_bac_1"/>
    <property type="match status" value="1"/>
</dbReference>
<dbReference type="AlphaFoldDB" id="A0A4V2M486"/>
<gene>
    <name evidence="2" type="ORF">E0H50_14290</name>
</gene>
<protein>
    <submittedName>
        <fullName evidence="2">Extracellular solute-binding protein</fullName>
    </submittedName>
</protein>
<keyword evidence="1" id="KW-0732">Signal</keyword>
<keyword evidence="3" id="KW-1185">Reference proteome</keyword>
<sequence>MATPMRVRAALVAAATGLALTGCAGLTPAKNDTQSGSDVVLRVQGMPAPTDTAALAQFKRLVQDFQAKNPGITVEGTENRWDPLTFSAKLAGKTIEDVIQVPLTEPQGLIARKHVQPITDQLKQWTHYQEFNPQVLQPLSDSAGQVYGIPQAPFAQGLVYNRKLFTQAGLDPDRPPATWDEVRAAAKQISAKTGKAGFVHESKGNTGGWQLTMLTYAHGGSMETEQGGKFVAAVNDASTKKSLELLKAMRWTDNSMGQNQLTDQDDVVKQFAAGQIGMFMGTPGTYKLAKTKFAMKDTADYGVTSLPQAGGNATLGGAEVFMVPASVPKEKVDAAVQWLLFAQAEAQYEPAVAAERAKELAKDPKAAVGVPTLPMFSTAQQDKINAAIKPYVNVELGHFKPWLDGTPKLTLKPEPPVGAQKLYTILDTVVQSVLTKRDANVDALLAKAQADADKMLAAEQK</sequence>
<dbReference type="Proteomes" id="UP000292695">
    <property type="component" value="Unassembled WGS sequence"/>
</dbReference>
<feature type="chain" id="PRO_5038379696" evidence="1">
    <location>
        <begin position="25"/>
        <end position="461"/>
    </location>
</feature>
<dbReference type="InterPro" id="IPR050490">
    <property type="entry name" value="Bact_solute-bd_prot1"/>
</dbReference>
<evidence type="ECO:0000256" key="1">
    <source>
        <dbReference type="SAM" id="SignalP"/>
    </source>
</evidence>
<dbReference type="Gene3D" id="3.40.190.10">
    <property type="entry name" value="Periplasmic binding protein-like II"/>
    <property type="match status" value="1"/>
</dbReference>
<dbReference type="SUPFAM" id="SSF53850">
    <property type="entry name" value="Periplasmic binding protein-like II"/>
    <property type="match status" value="1"/>
</dbReference>
<name>A0A4V2M486_9ACTN</name>
<dbReference type="EMBL" id="SJKA01000004">
    <property type="protein sequence ID" value="TCC35042.1"/>
    <property type="molecule type" value="Genomic_DNA"/>
</dbReference>
<dbReference type="PANTHER" id="PTHR43649">
    <property type="entry name" value="ARABINOSE-BINDING PROTEIN-RELATED"/>
    <property type="match status" value="1"/>
</dbReference>
<accession>A0A4V2M486</accession>
<proteinExistence type="predicted"/>
<dbReference type="InterPro" id="IPR006059">
    <property type="entry name" value="SBP"/>
</dbReference>
<evidence type="ECO:0000313" key="2">
    <source>
        <dbReference type="EMBL" id="TCC35042.1"/>
    </source>
</evidence>
<organism evidence="2 3">
    <name type="scientific">Kribbella sindirgiensis</name>
    <dbReference type="NCBI Taxonomy" id="1124744"/>
    <lineage>
        <taxon>Bacteria</taxon>
        <taxon>Bacillati</taxon>
        <taxon>Actinomycetota</taxon>
        <taxon>Actinomycetes</taxon>
        <taxon>Propionibacteriales</taxon>
        <taxon>Kribbellaceae</taxon>
        <taxon>Kribbella</taxon>
    </lineage>
</organism>